<protein>
    <recommendedName>
        <fullName evidence="4">DUF2092 domain-containing protein</fullName>
    </recommendedName>
</protein>
<keyword evidence="3" id="KW-1185">Reference proteome</keyword>
<gene>
    <name evidence="2" type="ORF">SAMN02982931_04821</name>
</gene>
<dbReference type="InterPro" id="IPR029046">
    <property type="entry name" value="LolA/LolB/LppX"/>
</dbReference>
<dbReference type="Pfam" id="PF09865">
    <property type="entry name" value="DUF2092"/>
    <property type="match status" value="1"/>
</dbReference>
<organism evidence="2 3">
    <name type="scientific">Bauldia litoralis</name>
    <dbReference type="NCBI Taxonomy" id="665467"/>
    <lineage>
        <taxon>Bacteria</taxon>
        <taxon>Pseudomonadati</taxon>
        <taxon>Pseudomonadota</taxon>
        <taxon>Alphaproteobacteria</taxon>
        <taxon>Hyphomicrobiales</taxon>
        <taxon>Kaistiaceae</taxon>
        <taxon>Bauldia</taxon>
    </lineage>
</organism>
<evidence type="ECO:0000256" key="1">
    <source>
        <dbReference type="ARBA" id="ARBA00022729"/>
    </source>
</evidence>
<dbReference type="SUPFAM" id="SSF89392">
    <property type="entry name" value="Prokaryotic lipoproteins and lipoprotein localization factors"/>
    <property type="match status" value="1"/>
</dbReference>
<dbReference type="PIRSF" id="PIRSF012443">
    <property type="entry name" value="UCP012443"/>
    <property type="match status" value="1"/>
</dbReference>
<dbReference type="EMBL" id="FMXQ01000028">
    <property type="protein sequence ID" value="SDB59747.1"/>
    <property type="molecule type" value="Genomic_DNA"/>
</dbReference>
<name>A0A1G6EQP0_9HYPH</name>
<evidence type="ECO:0000313" key="2">
    <source>
        <dbReference type="EMBL" id="SDB59747.1"/>
    </source>
</evidence>
<sequence length="264" mass="28048">MMDGGTSGWARRGLVGLAVVAAVGFGASPGAMADEGHARDILKSMSDYLAGQTAISFSYDSDLVVVTTDLQKLIFASSGTVAINRPDKMRVTRVGGFADVAMVYDGKQLSVLGKHLDRYAQVEMTGTIDQLIDHMRINAGVVAPAADLLLPDVYTALMDSVTDVKDLGSGVIGGVECDHLAFRTDAVDWEIWVAMGEAPYPCRYVVTSKMVAMAPEYRIQISDWKTGDAVAADDFAFDPGTATKGTLADLTNIDELPDLTGDAQ</sequence>
<dbReference type="Proteomes" id="UP000199071">
    <property type="component" value="Unassembled WGS sequence"/>
</dbReference>
<evidence type="ECO:0000313" key="3">
    <source>
        <dbReference type="Proteomes" id="UP000199071"/>
    </source>
</evidence>
<dbReference type="Gene3D" id="2.50.20.20">
    <property type="match status" value="1"/>
</dbReference>
<dbReference type="InterPro" id="IPR019207">
    <property type="entry name" value="DUF2092"/>
</dbReference>
<dbReference type="AlphaFoldDB" id="A0A1G6EQP0"/>
<dbReference type="STRING" id="665467.SAMN02982931_04821"/>
<reference evidence="2 3" key="1">
    <citation type="submission" date="2016-10" db="EMBL/GenBank/DDBJ databases">
        <authorList>
            <person name="de Groot N.N."/>
        </authorList>
    </citation>
    <scope>NUCLEOTIDE SEQUENCE [LARGE SCALE GENOMIC DNA]</scope>
    <source>
        <strain evidence="2 3">ATCC 35022</strain>
    </source>
</reference>
<keyword evidence="1" id="KW-0732">Signal</keyword>
<evidence type="ECO:0008006" key="4">
    <source>
        <dbReference type="Google" id="ProtNLM"/>
    </source>
</evidence>
<accession>A0A1G6EQP0</accession>
<dbReference type="RefSeq" id="WP_425285048.1">
    <property type="nucleotide sequence ID" value="NZ_FMXQ01000028.1"/>
</dbReference>
<proteinExistence type="predicted"/>